<accession>A0A699Z8X6</accession>
<organism evidence="5 6">
    <name type="scientific">Haematococcus lacustris</name>
    <name type="common">Green alga</name>
    <name type="synonym">Haematococcus pluvialis</name>
    <dbReference type="NCBI Taxonomy" id="44745"/>
    <lineage>
        <taxon>Eukaryota</taxon>
        <taxon>Viridiplantae</taxon>
        <taxon>Chlorophyta</taxon>
        <taxon>core chlorophytes</taxon>
        <taxon>Chlorophyceae</taxon>
        <taxon>CS clade</taxon>
        <taxon>Chlamydomonadales</taxon>
        <taxon>Haematococcaceae</taxon>
        <taxon>Haematococcus</taxon>
    </lineage>
</organism>
<keyword evidence="3" id="KW-0963">Cytoplasm</keyword>
<keyword evidence="4" id="KW-0539">Nucleus</keyword>
<dbReference type="Proteomes" id="UP000485058">
    <property type="component" value="Unassembled WGS sequence"/>
</dbReference>
<dbReference type="GO" id="GO:0005737">
    <property type="term" value="C:cytoplasm"/>
    <property type="evidence" value="ECO:0007669"/>
    <property type="project" value="UniProtKB-SubCell"/>
</dbReference>
<dbReference type="EMBL" id="BLLF01000880">
    <property type="protein sequence ID" value="GFH15656.1"/>
    <property type="molecule type" value="Genomic_DNA"/>
</dbReference>
<evidence type="ECO:0000256" key="1">
    <source>
        <dbReference type="ARBA" id="ARBA00004123"/>
    </source>
</evidence>
<dbReference type="AlphaFoldDB" id="A0A699Z8X6"/>
<evidence type="ECO:0000313" key="6">
    <source>
        <dbReference type="Proteomes" id="UP000485058"/>
    </source>
</evidence>
<evidence type="ECO:0000256" key="2">
    <source>
        <dbReference type="ARBA" id="ARBA00004496"/>
    </source>
</evidence>
<protein>
    <submittedName>
        <fullName evidence="5">Uncharacterized protein</fullName>
    </submittedName>
</protein>
<evidence type="ECO:0000256" key="4">
    <source>
        <dbReference type="ARBA" id="ARBA00023242"/>
    </source>
</evidence>
<name>A0A699Z8X6_HAELA</name>
<feature type="non-terminal residue" evidence="5">
    <location>
        <position position="144"/>
    </location>
</feature>
<sequence>MERFLAAADRLCLTSSVALDATGAVELEEETEQVFGIFEAVELVFGEDARSCPGHVHVTSRRVVWSSMEKMFQALCDCAALNPDSENEGEGDFYFDEAEVMAGLDPATRAALMAQQLQGGMALEDCAEGLEGGDGGLEQVRRRL</sequence>
<proteinExistence type="predicted"/>
<feature type="non-terminal residue" evidence="5">
    <location>
        <position position="1"/>
    </location>
</feature>
<dbReference type="InterPro" id="IPR039924">
    <property type="entry name" value="ICln/Lot5/Saf5"/>
</dbReference>
<comment type="subcellular location">
    <subcellularLocation>
        <location evidence="2">Cytoplasm</location>
    </subcellularLocation>
    <subcellularLocation>
        <location evidence="1">Nucleus</location>
    </subcellularLocation>
</comment>
<comment type="caution">
    <text evidence="5">The sequence shown here is derived from an EMBL/GenBank/DDBJ whole genome shotgun (WGS) entry which is preliminary data.</text>
</comment>
<evidence type="ECO:0000313" key="5">
    <source>
        <dbReference type="EMBL" id="GFH15656.1"/>
    </source>
</evidence>
<gene>
    <name evidence="5" type="ORF">HaLaN_11922</name>
</gene>
<reference evidence="5 6" key="1">
    <citation type="submission" date="2020-02" db="EMBL/GenBank/DDBJ databases">
        <title>Draft genome sequence of Haematococcus lacustris strain NIES-144.</title>
        <authorList>
            <person name="Morimoto D."/>
            <person name="Nakagawa S."/>
            <person name="Yoshida T."/>
            <person name="Sawayama S."/>
        </authorList>
    </citation>
    <scope>NUCLEOTIDE SEQUENCE [LARGE SCALE GENOMIC DNA]</scope>
    <source>
        <strain evidence="5 6">NIES-144</strain>
    </source>
</reference>
<evidence type="ECO:0000256" key="3">
    <source>
        <dbReference type="ARBA" id="ARBA00022490"/>
    </source>
</evidence>
<dbReference type="Pfam" id="PF03517">
    <property type="entry name" value="Voldacs"/>
    <property type="match status" value="1"/>
</dbReference>
<keyword evidence="6" id="KW-1185">Reference proteome</keyword>
<dbReference type="GO" id="GO:0005634">
    <property type="term" value="C:nucleus"/>
    <property type="evidence" value="ECO:0007669"/>
    <property type="project" value="UniProtKB-SubCell"/>
</dbReference>